<keyword evidence="2" id="KW-1185">Reference proteome</keyword>
<sequence length="144" mass="16593">MSCCSGGYCQFKFPEGPPIVDDPVSNLQAKYQFLAYGSLLEQGEVVRIWMESGKTKTVVIDRKMPLQVLPGELKPIGSDDVIPWQLVAHDSGMEYEELINWYRHPLYNPSETPVLMVYGHLVEKKPTLKERWLSFLYKMRNLGR</sequence>
<evidence type="ECO:0000313" key="1">
    <source>
        <dbReference type="EMBL" id="QKI89713.1"/>
    </source>
</evidence>
<proteinExistence type="predicted"/>
<gene>
    <name evidence="1" type="ORF">HQN79_09090</name>
</gene>
<name>A0A7D4NPL1_9GAMM</name>
<dbReference type="RefSeq" id="WP_173285789.1">
    <property type="nucleotide sequence ID" value="NZ_CP054020.1"/>
</dbReference>
<evidence type="ECO:0000313" key="2">
    <source>
        <dbReference type="Proteomes" id="UP000504724"/>
    </source>
</evidence>
<organism evidence="1 2">
    <name type="scientific">Thiomicrorhabdus xiamenensis</name>
    <dbReference type="NCBI Taxonomy" id="2739063"/>
    <lineage>
        <taxon>Bacteria</taxon>
        <taxon>Pseudomonadati</taxon>
        <taxon>Pseudomonadota</taxon>
        <taxon>Gammaproteobacteria</taxon>
        <taxon>Thiotrichales</taxon>
        <taxon>Piscirickettsiaceae</taxon>
        <taxon>Thiomicrorhabdus</taxon>
    </lineage>
</organism>
<dbReference type="Proteomes" id="UP000504724">
    <property type="component" value="Chromosome"/>
</dbReference>
<reference evidence="1 2" key="1">
    <citation type="submission" date="2020-05" db="EMBL/GenBank/DDBJ databases">
        <title>Thiomicrorhabdus sediminis sp.nov. and Thiomicrorhabdus xiamenensis sp.nov., novel sulfur-oxidizing bacteria isolated from coastal sediment.</title>
        <authorList>
            <person name="Liu X."/>
        </authorList>
    </citation>
    <scope>NUCLEOTIDE SEQUENCE [LARGE SCALE GENOMIC DNA]</scope>
    <source>
        <strain evidence="1 2">G2</strain>
    </source>
</reference>
<dbReference type="KEGG" id="txa:HQN79_09090"/>
<dbReference type="AlphaFoldDB" id="A0A7D4NPL1"/>
<accession>A0A7D4NPL1</accession>
<protein>
    <submittedName>
        <fullName evidence="1">Uncharacterized protein</fullName>
    </submittedName>
</protein>
<dbReference type="EMBL" id="CP054020">
    <property type="protein sequence ID" value="QKI89713.1"/>
    <property type="molecule type" value="Genomic_DNA"/>
</dbReference>